<name>A0A3Q0IUT8_DIACI</name>
<dbReference type="Proteomes" id="UP000079169">
    <property type="component" value="Unplaced"/>
</dbReference>
<protein>
    <submittedName>
        <fullName evidence="3">Uncharacterized protein LOC113467790</fullName>
    </submittedName>
</protein>
<feature type="compositionally biased region" description="Polar residues" evidence="1">
    <location>
        <begin position="21"/>
        <end position="44"/>
    </location>
</feature>
<sequence length="103" mass="11246">MLLGSKRTLSRKTRRGRRNCLRQSPTRATIAPSFSRTARSTGRLNTPPPLSPVTRKTGFCSPPNLPLPLPPSPIPGTLLPLPSPRYGLRGNCPRIGPPAYPWP</sequence>
<dbReference type="KEGG" id="dci:113467790"/>
<gene>
    <name evidence="3" type="primary">LOC113467790</name>
</gene>
<dbReference type="RefSeq" id="XP_026680009.1">
    <property type="nucleotide sequence ID" value="XM_026824208.1"/>
</dbReference>
<reference evidence="3" key="1">
    <citation type="submission" date="2025-08" db="UniProtKB">
        <authorList>
            <consortium name="RefSeq"/>
        </authorList>
    </citation>
    <scope>IDENTIFICATION</scope>
</reference>
<organism evidence="2 3">
    <name type="scientific">Diaphorina citri</name>
    <name type="common">Asian citrus psyllid</name>
    <dbReference type="NCBI Taxonomy" id="121845"/>
    <lineage>
        <taxon>Eukaryota</taxon>
        <taxon>Metazoa</taxon>
        <taxon>Ecdysozoa</taxon>
        <taxon>Arthropoda</taxon>
        <taxon>Hexapoda</taxon>
        <taxon>Insecta</taxon>
        <taxon>Pterygota</taxon>
        <taxon>Neoptera</taxon>
        <taxon>Paraneoptera</taxon>
        <taxon>Hemiptera</taxon>
        <taxon>Sternorrhyncha</taxon>
        <taxon>Psylloidea</taxon>
        <taxon>Psyllidae</taxon>
        <taxon>Diaphorininae</taxon>
        <taxon>Diaphorina</taxon>
    </lineage>
</organism>
<dbReference type="GeneID" id="113467790"/>
<proteinExistence type="predicted"/>
<evidence type="ECO:0000313" key="3">
    <source>
        <dbReference type="RefSeq" id="XP_026680009.1"/>
    </source>
</evidence>
<evidence type="ECO:0000256" key="1">
    <source>
        <dbReference type="SAM" id="MobiDB-lite"/>
    </source>
</evidence>
<accession>A0A3Q0IUT8</accession>
<keyword evidence="2" id="KW-1185">Reference proteome</keyword>
<evidence type="ECO:0000313" key="2">
    <source>
        <dbReference type="Proteomes" id="UP000079169"/>
    </source>
</evidence>
<dbReference type="PaxDb" id="121845-A0A3Q0IUT8"/>
<feature type="region of interest" description="Disordered" evidence="1">
    <location>
        <begin position="1"/>
        <end position="56"/>
    </location>
</feature>
<feature type="compositionally biased region" description="Basic residues" evidence="1">
    <location>
        <begin position="8"/>
        <end position="20"/>
    </location>
</feature>
<dbReference type="AlphaFoldDB" id="A0A3Q0IUT8"/>